<dbReference type="Gene3D" id="1.10.3720.10">
    <property type="entry name" value="MetI-like"/>
    <property type="match status" value="1"/>
</dbReference>
<feature type="domain" description="ABC transmembrane type-1" evidence="9">
    <location>
        <begin position="61"/>
        <end position="249"/>
    </location>
</feature>
<evidence type="ECO:0000256" key="4">
    <source>
        <dbReference type="ARBA" id="ARBA00022475"/>
    </source>
</evidence>
<dbReference type="PROSITE" id="PS50928">
    <property type="entry name" value="ABC_TM1"/>
    <property type="match status" value="1"/>
</dbReference>
<reference evidence="10" key="1">
    <citation type="submission" date="2021-03" db="EMBL/GenBank/DDBJ databases">
        <title>Acanthopleuribacteraceae sp. M133.</title>
        <authorList>
            <person name="Wang G."/>
        </authorList>
    </citation>
    <scope>NUCLEOTIDE SEQUENCE</scope>
    <source>
        <strain evidence="10">M133</strain>
    </source>
</reference>
<evidence type="ECO:0000313" key="11">
    <source>
        <dbReference type="Proteomes" id="UP000663929"/>
    </source>
</evidence>
<evidence type="ECO:0000256" key="8">
    <source>
        <dbReference type="RuleBase" id="RU363032"/>
    </source>
</evidence>
<evidence type="ECO:0000256" key="5">
    <source>
        <dbReference type="ARBA" id="ARBA00022692"/>
    </source>
</evidence>
<proteinExistence type="inferred from homology"/>
<feature type="transmembrane region" description="Helical" evidence="8">
    <location>
        <begin position="98"/>
        <end position="123"/>
    </location>
</feature>
<gene>
    <name evidence="10" type="ORF">J3U87_33400</name>
</gene>
<dbReference type="SUPFAM" id="SSF161098">
    <property type="entry name" value="MetI-like"/>
    <property type="match status" value="1"/>
</dbReference>
<feature type="transmembrane region" description="Helical" evidence="8">
    <location>
        <begin position="129"/>
        <end position="149"/>
    </location>
</feature>
<evidence type="ECO:0000256" key="7">
    <source>
        <dbReference type="ARBA" id="ARBA00023136"/>
    </source>
</evidence>
<feature type="transmembrane region" description="Helical" evidence="8">
    <location>
        <begin position="229"/>
        <end position="249"/>
    </location>
</feature>
<evidence type="ECO:0000256" key="6">
    <source>
        <dbReference type="ARBA" id="ARBA00022989"/>
    </source>
</evidence>
<dbReference type="RefSeq" id="WP_237380276.1">
    <property type="nucleotide sequence ID" value="NZ_CP071793.1"/>
</dbReference>
<feature type="transmembrane region" description="Helical" evidence="8">
    <location>
        <begin position="12"/>
        <end position="31"/>
    </location>
</feature>
<organism evidence="10 11">
    <name type="scientific">Sulfidibacter corallicola</name>
    <dbReference type="NCBI Taxonomy" id="2818388"/>
    <lineage>
        <taxon>Bacteria</taxon>
        <taxon>Pseudomonadati</taxon>
        <taxon>Acidobacteriota</taxon>
        <taxon>Holophagae</taxon>
        <taxon>Acanthopleuribacterales</taxon>
        <taxon>Acanthopleuribacteraceae</taxon>
        <taxon>Sulfidibacter</taxon>
    </lineage>
</organism>
<dbReference type="GO" id="GO:0055085">
    <property type="term" value="P:transmembrane transport"/>
    <property type="evidence" value="ECO:0007669"/>
    <property type="project" value="InterPro"/>
</dbReference>
<dbReference type="InterPro" id="IPR051789">
    <property type="entry name" value="Bact_Polyamine_Transport"/>
</dbReference>
<protein>
    <submittedName>
        <fullName evidence="10">ABC transporter permease</fullName>
    </submittedName>
</protein>
<evidence type="ECO:0000313" key="10">
    <source>
        <dbReference type="EMBL" id="QTD50507.1"/>
    </source>
</evidence>
<dbReference type="KEGG" id="scor:J3U87_33400"/>
<evidence type="ECO:0000256" key="3">
    <source>
        <dbReference type="ARBA" id="ARBA00022448"/>
    </source>
</evidence>
<comment type="subcellular location">
    <subcellularLocation>
        <location evidence="1 8">Cell membrane</location>
        <topology evidence="1 8">Multi-pass membrane protein</topology>
    </subcellularLocation>
</comment>
<keyword evidence="4" id="KW-1003">Cell membrane</keyword>
<sequence>MIKRFSWTATTTWLVLLFLHLPVAVLIAYSFNASRYGGRWLGFSFKWYERLFRDDEIWRALGYSVAIGLAATLLSLILGVSGALALHRARYRLRGLHFSLLYLPLAVPDILMGISLLLFFVLLQVPLGVLTIVAAHTSFCVSYVCMVVLGRLQTFDFTSIEAARDLGATPWQAARLVLLPRLVPAMVSGGLLAFTLSMDDFVITFFVSGPGSTTLPLRIYSMIKHGSPPLINALSTLLIVFTAAVIAVAQRFTKEVPRT</sequence>
<feature type="transmembrane region" description="Helical" evidence="8">
    <location>
        <begin position="182"/>
        <end position="209"/>
    </location>
</feature>
<feature type="transmembrane region" description="Helical" evidence="8">
    <location>
        <begin position="60"/>
        <end position="86"/>
    </location>
</feature>
<name>A0A8A4TM17_SULCO</name>
<dbReference type="InterPro" id="IPR000515">
    <property type="entry name" value="MetI-like"/>
</dbReference>
<evidence type="ECO:0000256" key="1">
    <source>
        <dbReference type="ARBA" id="ARBA00004651"/>
    </source>
</evidence>
<comment type="similarity">
    <text evidence="2">Belongs to the binding-protein-dependent transport system permease family. CysTW subfamily.</text>
</comment>
<dbReference type="EMBL" id="CP071793">
    <property type="protein sequence ID" value="QTD50507.1"/>
    <property type="molecule type" value="Genomic_DNA"/>
</dbReference>
<dbReference type="GO" id="GO:0005886">
    <property type="term" value="C:plasma membrane"/>
    <property type="evidence" value="ECO:0007669"/>
    <property type="project" value="UniProtKB-SubCell"/>
</dbReference>
<evidence type="ECO:0000259" key="9">
    <source>
        <dbReference type="PROSITE" id="PS50928"/>
    </source>
</evidence>
<dbReference type="PANTHER" id="PTHR43848:SF2">
    <property type="entry name" value="PUTRESCINE TRANSPORT SYSTEM PERMEASE PROTEIN POTI"/>
    <property type="match status" value="1"/>
</dbReference>
<dbReference type="CDD" id="cd06261">
    <property type="entry name" value="TM_PBP2"/>
    <property type="match status" value="1"/>
</dbReference>
<keyword evidence="6 8" id="KW-1133">Transmembrane helix</keyword>
<keyword evidence="3 8" id="KW-0813">Transport</keyword>
<dbReference type="PANTHER" id="PTHR43848">
    <property type="entry name" value="PUTRESCINE TRANSPORT SYSTEM PERMEASE PROTEIN POTI"/>
    <property type="match status" value="1"/>
</dbReference>
<dbReference type="Pfam" id="PF00528">
    <property type="entry name" value="BPD_transp_1"/>
    <property type="match status" value="1"/>
</dbReference>
<dbReference type="AlphaFoldDB" id="A0A8A4TM17"/>
<accession>A0A8A4TM17</accession>
<keyword evidence="5 8" id="KW-0812">Transmembrane</keyword>
<evidence type="ECO:0000256" key="2">
    <source>
        <dbReference type="ARBA" id="ARBA00007069"/>
    </source>
</evidence>
<dbReference type="InterPro" id="IPR035906">
    <property type="entry name" value="MetI-like_sf"/>
</dbReference>
<keyword evidence="11" id="KW-1185">Reference proteome</keyword>
<dbReference type="Proteomes" id="UP000663929">
    <property type="component" value="Chromosome"/>
</dbReference>
<keyword evidence="7 8" id="KW-0472">Membrane</keyword>